<comment type="caution">
    <text evidence="3">The sequence shown here is derived from an EMBL/GenBank/DDBJ whole genome shotgun (WGS) entry which is preliminary data.</text>
</comment>
<dbReference type="InterPro" id="IPR052489">
    <property type="entry name" value="LRWD1"/>
</dbReference>
<dbReference type="OrthoDB" id="7318948at2759"/>
<dbReference type="Proteomes" id="UP000596742">
    <property type="component" value="Unassembled WGS sequence"/>
</dbReference>
<sequence>MKITEDLVKSLCSKASLRAVLSLNLSDKEINGSLDCTVLEQLANLSVLDISQNSITDIPESFSLQRLETLDCSFNNIKSLKFIQNFKNCTQLYLDGNDDIQLTDKVKAFRMNPSIHFIDEIRRATVENFKEKFEVMVSYILSKIKIFIV</sequence>
<dbReference type="GO" id="GO:0005813">
    <property type="term" value="C:centrosome"/>
    <property type="evidence" value="ECO:0007669"/>
    <property type="project" value="UniProtKB-SubCell"/>
</dbReference>
<comment type="subcellular location">
    <subcellularLocation>
        <location evidence="1">Cytoplasm</location>
        <location evidence="1">Cytoskeleton</location>
        <location evidence="1">Microtubule organizing center</location>
        <location evidence="1">Centrosome</location>
    </subcellularLocation>
</comment>
<proteinExistence type="predicted"/>
<organism evidence="3 4">
    <name type="scientific">Mytilus galloprovincialis</name>
    <name type="common">Mediterranean mussel</name>
    <dbReference type="NCBI Taxonomy" id="29158"/>
    <lineage>
        <taxon>Eukaryota</taxon>
        <taxon>Metazoa</taxon>
        <taxon>Spiralia</taxon>
        <taxon>Lophotrochozoa</taxon>
        <taxon>Mollusca</taxon>
        <taxon>Bivalvia</taxon>
        <taxon>Autobranchia</taxon>
        <taxon>Pteriomorphia</taxon>
        <taxon>Mytilida</taxon>
        <taxon>Mytiloidea</taxon>
        <taxon>Mytilidae</taxon>
        <taxon>Mytilinae</taxon>
        <taxon>Mytilus</taxon>
    </lineage>
</organism>
<name>A0A8B6E9X7_MYTGA</name>
<dbReference type="PANTHER" id="PTHR24370">
    <property type="entry name" value="OPTICIN"/>
    <property type="match status" value="1"/>
</dbReference>
<protein>
    <recommendedName>
        <fullName evidence="2">Leucine-rich repeat and WD repeat-containing protein 1 LRR domain-containing protein</fullName>
    </recommendedName>
</protein>
<keyword evidence="4" id="KW-1185">Reference proteome</keyword>
<dbReference type="Gene3D" id="3.80.10.10">
    <property type="entry name" value="Ribonuclease Inhibitor"/>
    <property type="match status" value="1"/>
</dbReference>
<dbReference type="AlphaFoldDB" id="A0A8B6E9X7"/>
<accession>A0A8B6E9X7</accession>
<evidence type="ECO:0000256" key="1">
    <source>
        <dbReference type="ARBA" id="ARBA00004300"/>
    </source>
</evidence>
<dbReference type="EMBL" id="UYJE01004847">
    <property type="protein sequence ID" value="VDI31897.1"/>
    <property type="molecule type" value="Genomic_DNA"/>
</dbReference>
<gene>
    <name evidence="3" type="ORF">MGAL_10B053270</name>
</gene>
<evidence type="ECO:0000313" key="3">
    <source>
        <dbReference type="EMBL" id="VDI31897.1"/>
    </source>
</evidence>
<dbReference type="PROSITE" id="PS51450">
    <property type="entry name" value="LRR"/>
    <property type="match status" value="2"/>
</dbReference>
<dbReference type="InterPro" id="IPR001611">
    <property type="entry name" value="Leu-rich_rpt"/>
</dbReference>
<dbReference type="GO" id="GO:0003682">
    <property type="term" value="F:chromatin binding"/>
    <property type="evidence" value="ECO:0007669"/>
    <property type="project" value="TreeGrafter"/>
</dbReference>
<feature type="domain" description="Leucine-rich repeat and WD repeat-containing protein 1 LRR" evidence="2">
    <location>
        <begin position="17"/>
        <end position="117"/>
    </location>
</feature>
<dbReference type="GO" id="GO:0005664">
    <property type="term" value="C:nuclear origin of replication recognition complex"/>
    <property type="evidence" value="ECO:0007669"/>
    <property type="project" value="TreeGrafter"/>
</dbReference>
<dbReference type="InterPro" id="IPR056363">
    <property type="entry name" value="LRR_LRWD1_dom"/>
</dbReference>
<dbReference type="Pfam" id="PF23211">
    <property type="entry name" value="LRR_LRWD1"/>
    <property type="match status" value="1"/>
</dbReference>
<dbReference type="SUPFAM" id="SSF52058">
    <property type="entry name" value="L domain-like"/>
    <property type="match status" value="1"/>
</dbReference>
<dbReference type="GO" id="GO:0006325">
    <property type="term" value="P:chromatin organization"/>
    <property type="evidence" value="ECO:0007669"/>
    <property type="project" value="TreeGrafter"/>
</dbReference>
<dbReference type="GO" id="GO:0071169">
    <property type="term" value="P:establishment of protein localization to chromatin"/>
    <property type="evidence" value="ECO:0007669"/>
    <property type="project" value="TreeGrafter"/>
</dbReference>
<dbReference type="PANTHER" id="PTHR24370:SF10">
    <property type="entry name" value="LEUCINE-RICH REPEAT AND WD REPEAT-CONTAINING PROTEIN 1"/>
    <property type="match status" value="1"/>
</dbReference>
<evidence type="ECO:0000313" key="4">
    <source>
        <dbReference type="Proteomes" id="UP000596742"/>
    </source>
</evidence>
<dbReference type="InterPro" id="IPR032675">
    <property type="entry name" value="LRR_dom_sf"/>
</dbReference>
<evidence type="ECO:0000259" key="2">
    <source>
        <dbReference type="Pfam" id="PF23211"/>
    </source>
</evidence>
<reference evidence="3" key="1">
    <citation type="submission" date="2018-11" db="EMBL/GenBank/DDBJ databases">
        <authorList>
            <person name="Alioto T."/>
            <person name="Alioto T."/>
        </authorList>
    </citation>
    <scope>NUCLEOTIDE SEQUENCE</scope>
</reference>